<evidence type="ECO:0000313" key="2">
    <source>
        <dbReference type="Proteomes" id="UP000053664"/>
    </source>
</evidence>
<dbReference type="GeneID" id="19319569"/>
<dbReference type="RefSeq" id="XP_007881206.1">
    <property type="nucleotide sequence ID" value="XM_007883015.1"/>
</dbReference>
<protein>
    <submittedName>
        <fullName evidence="1">Uncharacterized protein</fullName>
    </submittedName>
</protein>
<dbReference type="KEGG" id="pfp:PFL1_05479"/>
<dbReference type="AlphaFoldDB" id="A0A061H3E2"/>
<reference evidence="1 2" key="1">
    <citation type="journal article" date="2013" name="Plant Cell">
        <title>The transition from a phytopathogenic smut ancestor to an anamorphic biocontrol agent deciphered by comparative whole-genome analysis.</title>
        <authorList>
            <person name="Lefebvre F."/>
            <person name="Joly D.L."/>
            <person name="Labbe C."/>
            <person name="Teichmann B."/>
            <person name="Linning R."/>
            <person name="Belzile F."/>
            <person name="Bakkeren G."/>
            <person name="Belanger R.R."/>
        </authorList>
    </citation>
    <scope>NUCLEOTIDE SEQUENCE [LARGE SCALE GENOMIC DNA]</scope>
    <source>
        <strain evidence="1 2">PF-1</strain>
    </source>
</reference>
<dbReference type="HOGENOM" id="CLU_794830_0_0_1"/>
<evidence type="ECO:0000313" key="1">
    <source>
        <dbReference type="EMBL" id="EPQ26844.1"/>
    </source>
</evidence>
<name>A0A061H3E2_9BASI</name>
<organism evidence="1 2">
    <name type="scientific">Pseudozyma flocculosa PF-1</name>
    <dbReference type="NCBI Taxonomy" id="1277687"/>
    <lineage>
        <taxon>Eukaryota</taxon>
        <taxon>Fungi</taxon>
        <taxon>Dikarya</taxon>
        <taxon>Basidiomycota</taxon>
        <taxon>Ustilaginomycotina</taxon>
        <taxon>Ustilaginomycetes</taxon>
        <taxon>Ustilaginales</taxon>
        <taxon>Ustilaginaceae</taxon>
        <taxon>Pseudozyma</taxon>
    </lineage>
</organism>
<dbReference type="EMBL" id="KE361642">
    <property type="protein sequence ID" value="EPQ26844.1"/>
    <property type="molecule type" value="Genomic_DNA"/>
</dbReference>
<dbReference type="Proteomes" id="UP000053664">
    <property type="component" value="Unassembled WGS sequence"/>
</dbReference>
<accession>A0A061H3E2</accession>
<gene>
    <name evidence="1" type="ORF">PFL1_05479</name>
</gene>
<proteinExistence type="predicted"/>
<sequence>MASPPPTRVRVSPELHATLIDLCTGILPLYGIGVPARAFSCFAEALLRNENGQQPLPEQLEKRYQDCSSRMYHSWVDVETRPHAEPISMDAYLAFQRALDRLHLKTLPSLLVAVPTDFDWEEFQSPVCANPFAWLDIDGSEEAWRPDSLRIEFDRDRINDSQPICLQHCSDPQTLARVNRLREDGAWLREPDNFNKLLSTLQDEGAPMDDVFRVAAFVGSRLLGGGPDGYQHVYSFSHYCAPDGNNPAAEPYTVAERQINTEIGEILRKKAWKVEVLTETDAVGLMQELVRRRALTPDQATYMMSKLRYMARHPPREGVDYTAVPGVFTTAANFLGSDGSVLKAKGPLK</sequence>